<dbReference type="FunFam" id="1.25.40.90:FF:000026">
    <property type="entry name" value="RNA binding protein Nrd1"/>
    <property type="match status" value="1"/>
</dbReference>
<feature type="region of interest" description="Disordered" evidence="6">
    <location>
        <begin position="632"/>
        <end position="679"/>
    </location>
</feature>
<dbReference type="GO" id="GO:0006369">
    <property type="term" value="P:termination of RNA polymerase II transcription"/>
    <property type="evidence" value="ECO:0007669"/>
    <property type="project" value="UniProtKB-ARBA"/>
</dbReference>
<feature type="compositionally biased region" description="Low complexity" evidence="6">
    <location>
        <begin position="185"/>
        <end position="196"/>
    </location>
</feature>
<dbReference type="GO" id="GO:0010629">
    <property type="term" value="P:negative regulation of gene expression"/>
    <property type="evidence" value="ECO:0007669"/>
    <property type="project" value="UniProtKB-ARBA"/>
</dbReference>
<dbReference type="Pfam" id="PF21380">
    <property type="entry name" value="Nrd1-Seb1_dom2"/>
    <property type="match status" value="1"/>
</dbReference>
<dbReference type="InterPro" id="IPR006569">
    <property type="entry name" value="CID_dom"/>
</dbReference>
<feature type="compositionally biased region" description="Basic and acidic residues" evidence="6">
    <location>
        <begin position="376"/>
        <end position="400"/>
    </location>
</feature>
<evidence type="ECO:0000259" key="7">
    <source>
        <dbReference type="PROSITE" id="PS50102"/>
    </source>
</evidence>
<dbReference type="GO" id="GO:0003723">
    <property type="term" value="F:RNA binding"/>
    <property type="evidence" value="ECO:0007669"/>
    <property type="project" value="UniProtKB-UniRule"/>
</dbReference>
<protein>
    <recommendedName>
        <fullName evidence="11">CID domain-containing protein</fullName>
    </recommendedName>
</protein>
<dbReference type="Proteomes" id="UP000308005">
    <property type="component" value="Unassembled WGS sequence"/>
</dbReference>
<evidence type="ECO:0000256" key="5">
    <source>
        <dbReference type="PROSITE-ProRule" id="PRU00176"/>
    </source>
</evidence>
<dbReference type="PROSITE" id="PS50102">
    <property type="entry name" value="RRM"/>
    <property type="match status" value="1"/>
</dbReference>
<dbReference type="InterPro" id="IPR008942">
    <property type="entry name" value="ENTH_VHS"/>
</dbReference>
<evidence type="ECO:0000313" key="10">
    <source>
        <dbReference type="Proteomes" id="UP000308005"/>
    </source>
</evidence>
<evidence type="ECO:0000256" key="2">
    <source>
        <dbReference type="ARBA" id="ARBA00022553"/>
    </source>
</evidence>
<comment type="caution">
    <text evidence="9">The sequence shown here is derived from an EMBL/GenBank/DDBJ whole genome shotgun (WGS) entry which is preliminary data.</text>
</comment>
<dbReference type="Pfam" id="PF00076">
    <property type="entry name" value="RRM_1"/>
    <property type="match status" value="1"/>
</dbReference>
<dbReference type="SMART" id="SM00360">
    <property type="entry name" value="RRM"/>
    <property type="match status" value="1"/>
</dbReference>
<dbReference type="GO" id="GO:0031126">
    <property type="term" value="P:sno(s)RNA 3'-end processing"/>
    <property type="evidence" value="ECO:0007669"/>
    <property type="project" value="UniProtKB-ARBA"/>
</dbReference>
<dbReference type="InterPro" id="IPR012677">
    <property type="entry name" value="Nucleotide-bd_a/b_plait_sf"/>
</dbReference>
<evidence type="ECO:0008006" key="11">
    <source>
        <dbReference type="Google" id="ProtNLM"/>
    </source>
</evidence>
<dbReference type="Gene3D" id="3.30.70.330">
    <property type="match status" value="1"/>
</dbReference>
<feature type="region of interest" description="Disordered" evidence="6">
    <location>
        <begin position="155"/>
        <end position="196"/>
    </location>
</feature>
<evidence type="ECO:0000256" key="4">
    <source>
        <dbReference type="ARBA" id="ARBA00023242"/>
    </source>
</evidence>
<dbReference type="PROSITE" id="PS51391">
    <property type="entry name" value="CID"/>
    <property type="match status" value="1"/>
</dbReference>
<dbReference type="InterPro" id="IPR035979">
    <property type="entry name" value="RBD_domain_sf"/>
</dbReference>
<gene>
    <name evidence="9" type="ORF">D6C91_00919</name>
</gene>
<dbReference type="FunFam" id="3.30.70.330:FF:000397">
    <property type="entry name" value="RNA binding protein Nrd1"/>
    <property type="match status" value="1"/>
</dbReference>
<feature type="domain" description="CID" evidence="8">
    <location>
        <begin position="2"/>
        <end position="154"/>
    </location>
</feature>
<dbReference type="EMBL" id="QZBM01000016">
    <property type="protein sequence ID" value="THZ31104.1"/>
    <property type="molecule type" value="Genomic_DNA"/>
</dbReference>
<feature type="region of interest" description="Disordered" evidence="6">
    <location>
        <begin position="249"/>
        <end position="325"/>
    </location>
</feature>
<evidence type="ECO:0000256" key="1">
    <source>
        <dbReference type="ARBA" id="ARBA00004123"/>
    </source>
</evidence>
<dbReference type="InterPro" id="IPR000504">
    <property type="entry name" value="RRM_dom"/>
</dbReference>
<feature type="region of interest" description="Disordered" evidence="6">
    <location>
        <begin position="213"/>
        <end position="233"/>
    </location>
</feature>
<organism evidence="9 10">
    <name type="scientific">Aureobasidium pullulans</name>
    <name type="common">Black yeast</name>
    <name type="synonym">Pullularia pullulans</name>
    <dbReference type="NCBI Taxonomy" id="5580"/>
    <lineage>
        <taxon>Eukaryota</taxon>
        <taxon>Fungi</taxon>
        <taxon>Dikarya</taxon>
        <taxon>Ascomycota</taxon>
        <taxon>Pezizomycotina</taxon>
        <taxon>Dothideomycetes</taxon>
        <taxon>Dothideomycetidae</taxon>
        <taxon>Dothideales</taxon>
        <taxon>Saccotheciaceae</taxon>
        <taxon>Aureobasidium</taxon>
    </lineage>
</organism>
<dbReference type="GO" id="GO:0005634">
    <property type="term" value="C:nucleus"/>
    <property type="evidence" value="ECO:0007669"/>
    <property type="project" value="UniProtKB-SubCell"/>
</dbReference>
<keyword evidence="4" id="KW-0539">Nucleus</keyword>
<dbReference type="CDD" id="cd16984">
    <property type="entry name" value="CID_Nrd1_like"/>
    <property type="match status" value="1"/>
</dbReference>
<dbReference type="Pfam" id="PF04818">
    <property type="entry name" value="CID"/>
    <property type="match status" value="1"/>
</dbReference>
<evidence type="ECO:0000256" key="6">
    <source>
        <dbReference type="SAM" id="MobiDB-lite"/>
    </source>
</evidence>
<dbReference type="AlphaFoldDB" id="A0A4S9TZW2"/>
<dbReference type="GO" id="GO:0031124">
    <property type="term" value="P:mRNA 3'-end processing"/>
    <property type="evidence" value="ECO:0007669"/>
    <property type="project" value="UniProtKB-ARBA"/>
</dbReference>
<reference evidence="9 10" key="1">
    <citation type="submission" date="2018-10" db="EMBL/GenBank/DDBJ databases">
        <title>Fifty Aureobasidium pullulans genomes reveal a recombining polyextremotolerant generalist.</title>
        <authorList>
            <person name="Gostincar C."/>
            <person name="Turk M."/>
            <person name="Zajc J."/>
            <person name="Gunde-Cimerman N."/>
        </authorList>
    </citation>
    <scope>NUCLEOTIDE SEQUENCE [LARGE SCALE GENOMIC DNA]</scope>
    <source>
        <strain evidence="9 10">EXF-3863</strain>
    </source>
</reference>
<name>A0A4S9TZW2_AURPU</name>
<dbReference type="Gene3D" id="1.25.40.90">
    <property type="match status" value="1"/>
</dbReference>
<feature type="compositionally biased region" description="Low complexity" evidence="6">
    <location>
        <begin position="403"/>
        <end position="418"/>
    </location>
</feature>
<accession>A0A4S9TZW2</accession>
<proteinExistence type="predicted"/>
<comment type="subcellular location">
    <subcellularLocation>
        <location evidence="1">Nucleus</location>
    </subcellularLocation>
</comment>
<dbReference type="SUPFAM" id="SSF54928">
    <property type="entry name" value="RNA-binding domain, RBD"/>
    <property type="match status" value="1"/>
</dbReference>
<dbReference type="InterPro" id="IPR048892">
    <property type="entry name" value="Nrd1_Seb1_dom2"/>
</dbReference>
<dbReference type="SUPFAM" id="SSF48464">
    <property type="entry name" value="ENTH/VHS domain"/>
    <property type="match status" value="1"/>
</dbReference>
<dbReference type="SMART" id="SM00582">
    <property type="entry name" value="RPR"/>
    <property type="match status" value="1"/>
</dbReference>
<feature type="compositionally biased region" description="Pro residues" evidence="6">
    <location>
        <begin position="259"/>
        <end position="271"/>
    </location>
</feature>
<evidence type="ECO:0000313" key="9">
    <source>
        <dbReference type="EMBL" id="THZ31104.1"/>
    </source>
</evidence>
<dbReference type="GO" id="GO:0032991">
    <property type="term" value="C:protein-containing complex"/>
    <property type="evidence" value="ECO:0007669"/>
    <property type="project" value="UniProtKB-ARBA"/>
</dbReference>
<feature type="region of interest" description="Disordered" evidence="6">
    <location>
        <begin position="358"/>
        <end position="486"/>
    </location>
</feature>
<keyword evidence="3 5" id="KW-0694">RNA-binding</keyword>
<evidence type="ECO:0000259" key="8">
    <source>
        <dbReference type="PROSITE" id="PS51391"/>
    </source>
</evidence>
<feature type="domain" description="RRM" evidence="7">
    <location>
        <begin position="500"/>
        <end position="554"/>
    </location>
</feature>
<evidence type="ECO:0000256" key="3">
    <source>
        <dbReference type="ARBA" id="ARBA00022884"/>
    </source>
</evidence>
<sequence>MANVEQLDPLLQSLQALKPPGASKGKITAITNLCVGNVQSESAITQKLYRHLKRTPGTHKLGVLYVVDSVTRQWIEKARQSSQELSGGAAPEGTFAAGVHRITELLPSLINDTVQNAPADHKTKVENLVQIWERGNTFPAPTLAEIKKQLAEPVAQNVASTTPPGSPPLSMLVSLGLRQPPPAMSAPQVAPAAQAQPDASSILAALSRLQPMPAPAASAQPPPPPVIPVQAPSAAPPADLAAIMAGATRGYQTQQSQAPPAPYGYPAPPPQQSYGQAYPPPTPVGGMPPAYPPQYHAPVPYQQPAHQPPTPSTPNAPGSFLPPHILNNPQILPNVLQLIQGLSQEGIPQEQWGAVLTALYPPPQQGPPAQDAYPPRPEDRGHYRERSRDRNGRNRSRSPEPPRNNNNNNNNNNNPGRRASPVYGTYDASLAQSAQDHASFSDRRGGRGRGRGGRNDYRQRSPPSARTPQSDDSHAPRNMQPKWIEIDPTLPDNHIRVLSRTLFVGGANGNEAELRAIFGRFGPVQTCIANEDKRHAFVKMCNRQDAVAAKTAMETTRDPDVLAKARQTKWGVGFGPRECCDYSNGVSVIPIDTLTEADHKWMLTAEYGGTGGKEIVNHMVVEEPDIEIGAGVSSKAMSRRVGPDGGSHRGGRRGGRGGGRFNHQPESHAPRPEPVTIAPPPPVPGFGFMNLPGMPQFR</sequence>
<keyword evidence="2" id="KW-0597">Phosphoprotein</keyword>